<reference evidence="3 4" key="1">
    <citation type="journal article" date="2023" name="G3 (Bethesda)">
        <title>A haplotype-resolved chromosome-scale genome for Quercus rubra L. provides insights into the genetics of adaptive traits for red oak species.</title>
        <authorList>
            <person name="Kapoor B."/>
            <person name="Jenkins J."/>
            <person name="Schmutz J."/>
            <person name="Zhebentyayeva T."/>
            <person name="Kuelheim C."/>
            <person name="Coggeshall M."/>
            <person name="Heim C."/>
            <person name="Lasky J.R."/>
            <person name="Leites L."/>
            <person name="Islam-Faridi N."/>
            <person name="Romero-Severson J."/>
            <person name="DeLeo V.L."/>
            <person name="Lucas S.M."/>
            <person name="Lazic D."/>
            <person name="Gailing O."/>
            <person name="Carlson J."/>
            <person name="Staton M."/>
        </authorList>
    </citation>
    <scope>NUCLEOTIDE SEQUENCE [LARGE SCALE GENOMIC DNA]</scope>
    <source>
        <strain evidence="3">Pseudo-F2</strain>
    </source>
</reference>
<dbReference type="PROSITE" id="PS50181">
    <property type="entry name" value="FBOX"/>
    <property type="match status" value="1"/>
</dbReference>
<protein>
    <recommendedName>
        <fullName evidence="2">F-box domain-containing protein</fullName>
    </recommendedName>
</protein>
<sequence>MAVESRTALALAPQEEDSVSQTTSLLLCSRKRRRRTTELESEEEEEEEEEGIKKLPDVLLMDILCRLDSQRAFQCRSVSKHWNSLISHPYFVHHRHCHRNRHSDSECLLIVLTFAFYVNAVVTTKSLEFFYFLKFLPFPEHHLSIYASFNDLLLVRNFIPLRLDLSLQFIICNPFTRQWLAIPPIFSEDYQLGGERDILVGLIIRQQENYPYSNIYKVVRIHCPFETTTTQIKMEIFSSETGEWCNLFVESPRVLSPCNSISRQAGVFPCNGMLHWVDADQEFVKGFLVYDPFNDIGHLRYIDPPVEMNFLPTDLVFFGVFRGRLRIIQRSHTLFSNMIRPRLYCFSVWELEDYANAGTWCLKCKIKFSDIVSQCPRVGRPVMNFLAFHTNVAELVLFQFGKDIKWYNMHTKVFTEIGKLPVDDEFSNVRPPIFLLGYQSWPTPIHRRPLELE</sequence>
<dbReference type="SMART" id="SM00256">
    <property type="entry name" value="FBOX"/>
    <property type="match status" value="1"/>
</dbReference>
<dbReference type="InterPro" id="IPR056592">
    <property type="entry name" value="Beta-prop_At3g26010-like"/>
</dbReference>
<dbReference type="AlphaFoldDB" id="A0AAN7EN73"/>
<evidence type="ECO:0000256" key="1">
    <source>
        <dbReference type="SAM" id="MobiDB-lite"/>
    </source>
</evidence>
<evidence type="ECO:0000259" key="2">
    <source>
        <dbReference type="PROSITE" id="PS50181"/>
    </source>
</evidence>
<proteinExistence type="predicted"/>
<accession>A0AAN7EN73</accession>
<dbReference type="SUPFAM" id="SSF81383">
    <property type="entry name" value="F-box domain"/>
    <property type="match status" value="1"/>
</dbReference>
<organism evidence="3 4">
    <name type="scientific">Quercus rubra</name>
    <name type="common">Northern red oak</name>
    <name type="synonym">Quercus borealis</name>
    <dbReference type="NCBI Taxonomy" id="3512"/>
    <lineage>
        <taxon>Eukaryota</taxon>
        <taxon>Viridiplantae</taxon>
        <taxon>Streptophyta</taxon>
        <taxon>Embryophyta</taxon>
        <taxon>Tracheophyta</taxon>
        <taxon>Spermatophyta</taxon>
        <taxon>Magnoliopsida</taxon>
        <taxon>eudicotyledons</taxon>
        <taxon>Gunneridae</taxon>
        <taxon>Pentapetalae</taxon>
        <taxon>rosids</taxon>
        <taxon>fabids</taxon>
        <taxon>Fagales</taxon>
        <taxon>Fagaceae</taxon>
        <taxon>Quercus</taxon>
    </lineage>
</organism>
<dbReference type="InterPro" id="IPR036047">
    <property type="entry name" value="F-box-like_dom_sf"/>
</dbReference>
<feature type="region of interest" description="Disordered" evidence="1">
    <location>
        <begin position="1"/>
        <end position="23"/>
    </location>
</feature>
<dbReference type="EMBL" id="JAXUIC010000008">
    <property type="protein sequence ID" value="KAK4576377.1"/>
    <property type="molecule type" value="Genomic_DNA"/>
</dbReference>
<comment type="caution">
    <text evidence="3">The sequence shown here is derived from an EMBL/GenBank/DDBJ whole genome shotgun (WGS) entry which is preliminary data.</text>
</comment>
<keyword evidence="4" id="KW-1185">Reference proteome</keyword>
<gene>
    <name evidence="3" type="ORF">RGQ29_027086</name>
</gene>
<evidence type="ECO:0000313" key="3">
    <source>
        <dbReference type="EMBL" id="KAK4576377.1"/>
    </source>
</evidence>
<dbReference type="Pfam" id="PF24750">
    <property type="entry name" value="b-prop_At3g26010-like"/>
    <property type="match status" value="1"/>
</dbReference>
<name>A0AAN7EN73_QUERU</name>
<dbReference type="InterPro" id="IPR055290">
    <property type="entry name" value="At3g26010-like"/>
</dbReference>
<dbReference type="InterPro" id="IPR001810">
    <property type="entry name" value="F-box_dom"/>
</dbReference>
<dbReference type="Proteomes" id="UP001324115">
    <property type="component" value="Unassembled WGS sequence"/>
</dbReference>
<feature type="domain" description="F-box" evidence="2">
    <location>
        <begin position="49"/>
        <end position="94"/>
    </location>
</feature>
<evidence type="ECO:0000313" key="4">
    <source>
        <dbReference type="Proteomes" id="UP001324115"/>
    </source>
</evidence>
<dbReference type="PANTHER" id="PTHR35546">
    <property type="entry name" value="F-BOX PROTEIN INTERACTION DOMAIN PROTEIN-RELATED"/>
    <property type="match status" value="1"/>
</dbReference>
<dbReference type="Gene3D" id="1.20.1280.50">
    <property type="match status" value="1"/>
</dbReference>
<dbReference type="PANTHER" id="PTHR35546:SF130">
    <property type="entry name" value="EXPRESSED PROTEIN"/>
    <property type="match status" value="1"/>
</dbReference>
<dbReference type="Pfam" id="PF00646">
    <property type="entry name" value="F-box"/>
    <property type="match status" value="1"/>
</dbReference>